<dbReference type="EMBL" id="KX912253">
    <property type="protein sequence ID" value="AQZ19806.1"/>
    <property type="molecule type" value="Genomic_DNA"/>
</dbReference>
<geneLocation type="plasmid" evidence="3">
    <name>pJF-587</name>
</geneLocation>
<keyword evidence="1" id="KW-0812">Transmembrane</keyword>
<evidence type="ECO:0000313" key="3">
    <source>
        <dbReference type="EMBL" id="AQZ19806.1"/>
    </source>
</evidence>
<dbReference type="Pfam" id="PF01970">
    <property type="entry name" value="TctA"/>
    <property type="match status" value="1"/>
</dbReference>
<proteinExistence type="predicted"/>
<feature type="transmembrane region" description="Helical" evidence="1">
    <location>
        <begin position="138"/>
        <end position="158"/>
    </location>
</feature>
<feature type="transmembrane region" description="Helical" evidence="1">
    <location>
        <begin position="170"/>
        <end position="191"/>
    </location>
</feature>
<sequence>MNNIISLFDGFLVALEPINLLYSFIGVFLGNVVGVLPGIGPLAAISILLPITYNLDPTAALMMLAGLYYGAQYGGAITSILLNIPGVTSHAVTCFDGYPMAKKGLAAQALLISMFASFIGASIGIILIILFTPFLTGIAFKFGAVEYTSILMLGLLLASTVSVSSPLKGIAMMLLGLVAGLIGTDINSGIVRFSFGFAELNDGIAVVAIAMGLFGISDVLRNANRDNNRETVDSNISIKSMRLNRNGKKKSIMPILRGSVIGSLFGILPGTGSTIASFMSYAIEKKISLSPRRFGHGAIEGVAGPEAANSAAAQTAFIPTMSIGVPGDAVMALMLGALMIQNIQPGPQLINEYPLIFWGLIASFWVGNLLLLILNVPLIGCWTKMLSIPYRLIFPIVLFLICIGVYSTNANIFDVLIALAIGVFSYSLSRLGFQPAPLLLGFVLGPIFEENLRRAMLLSRGDVAVFLTNPISVMCLFIVVIVLIYNVRRKLILSYDVK</sequence>
<dbReference type="InterPro" id="IPR002823">
    <property type="entry name" value="DUF112_TM"/>
</dbReference>
<dbReference type="PANTHER" id="PTHR35342:SF5">
    <property type="entry name" value="TRICARBOXYLIC TRANSPORT PROTEIN"/>
    <property type="match status" value="1"/>
</dbReference>
<feature type="transmembrane region" description="Helical" evidence="1">
    <location>
        <begin position="110"/>
        <end position="132"/>
    </location>
</feature>
<feature type="domain" description="DUF112" evidence="2">
    <location>
        <begin position="20"/>
        <end position="440"/>
    </location>
</feature>
<dbReference type="PANTHER" id="PTHR35342">
    <property type="entry name" value="TRICARBOXYLIC TRANSPORT PROTEIN"/>
    <property type="match status" value="1"/>
</dbReference>
<reference evidence="3" key="1">
    <citation type="journal article" date="2017" name="J. Antimicrob. Chemother.">
        <title>FRI-2 carbapenemase-producing Enterobacter cloacae complex in the UK.</title>
        <authorList>
            <person name="Meunier D."/>
            <person name="Findlay J."/>
            <person name="Doumith M."/>
            <person name="Godoy D."/>
            <person name="Perry C."/>
            <person name="Pike R."/>
            <person name="Gronthoud F."/>
            <person name="Shryane T."/>
            <person name="Poirel L."/>
            <person name="Welfare W."/>
            <person name="Woodford N."/>
            <person name="Hopkins K.L."/>
        </authorList>
    </citation>
    <scope>NUCLEOTIDE SEQUENCE</scope>
    <source>
        <strain evidence="3">H162620587</strain>
        <plasmid evidence="3">pJF-587</plasmid>
    </source>
</reference>
<keyword evidence="1" id="KW-1133">Transmembrane helix</keyword>
<name>A0A217EU25_ENTAS</name>
<keyword evidence="3" id="KW-0614">Plasmid</keyword>
<organism evidence="3">
    <name type="scientific">Enterobacter asburiae</name>
    <dbReference type="NCBI Taxonomy" id="61645"/>
    <lineage>
        <taxon>Bacteria</taxon>
        <taxon>Pseudomonadati</taxon>
        <taxon>Pseudomonadota</taxon>
        <taxon>Gammaproteobacteria</taxon>
        <taxon>Enterobacterales</taxon>
        <taxon>Enterobacteriaceae</taxon>
        <taxon>Enterobacter</taxon>
        <taxon>Enterobacter cloacae complex</taxon>
    </lineage>
</organism>
<feature type="transmembrane region" description="Helical" evidence="1">
    <location>
        <begin position="77"/>
        <end position="98"/>
    </location>
</feature>
<keyword evidence="1" id="KW-0472">Membrane</keyword>
<feature type="transmembrane region" description="Helical" evidence="1">
    <location>
        <begin position="255"/>
        <end position="283"/>
    </location>
</feature>
<accession>A0A217EU25</accession>
<feature type="transmembrane region" description="Helical" evidence="1">
    <location>
        <begin position="355"/>
        <end position="376"/>
    </location>
</feature>
<protein>
    <recommendedName>
        <fullName evidence="2">DUF112 domain-containing protein</fullName>
    </recommendedName>
</protein>
<evidence type="ECO:0000256" key="1">
    <source>
        <dbReference type="SAM" id="Phobius"/>
    </source>
</evidence>
<dbReference type="AlphaFoldDB" id="A0A217EU25"/>
<dbReference type="RefSeq" id="WP_172689139.1">
    <property type="nucleotide sequence ID" value="NZ_KX912253.1"/>
</dbReference>
<feature type="transmembrane region" description="Helical" evidence="1">
    <location>
        <begin position="203"/>
        <end position="220"/>
    </location>
</feature>
<feature type="transmembrane region" description="Helical" evidence="1">
    <location>
        <begin position="388"/>
        <end position="406"/>
    </location>
</feature>
<evidence type="ECO:0000259" key="2">
    <source>
        <dbReference type="Pfam" id="PF01970"/>
    </source>
</evidence>
<feature type="transmembrane region" description="Helical" evidence="1">
    <location>
        <begin position="463"/>
        <end position="485"/>
    </location>
</feature>